<protein>
    <submittedName>
        <fullName evidence="2">Uncharacterized protein</fullName>
    </submittedName>
</protein>
<evidence type="ECO:0000313" key="2">
    <source>
        <dbReference type="EMBL" id="CAL0304870.1"/>
    </source>
</evidence>
<feature type="compositionally biased region" description="Polar residues" evidence="1">
    <location>
        <begin position="51"/>
        <end position="64"/>
    </location>
</feature>
<dbReference type="EMBL" id="CAXHTB010000004">
    <property type="protein sequence ID" value="CAL0304870.1"/>
    <property type="molecule type" value="Genomic_DNA"/>
</dbReference>
<keyword evidence="3" id="KW-1185">Reference proteome</keyword>
<proteinExistence type="predicted"/>
<evidence type="ECO:0000256" key="1">
    <source>
        <dbReference type="SAM" id="MobiDB-lite"/>
    </source>
</evidence>
<accession>A0AAV1W677</accession>
<comment type="caution">
    <text evidence="2">The sequence shown here is derived from an EMBL/GenBank/DDBJ whole genome shotgun (WGS) entry which is preliminary data.</text>
</comment>
<gene>
    <name evidence="2" type="ORF">LLUT_LOCUS5930</name>
</gene>
<organism evidence="2 3">
    <name type="scientific">Lupinus luteus</name>
    <name type="common">European yellow lupine</name>
    <dbReference type="NCBI Taxonomy" id="3873"/>
    <lineage>
        <taxon>Eukaryota</taxon>
        <taxon>Viridiplantae</taxon>
        <taxon>Streptophyta</taxon>
        <taxon>Embryophyta</taxon>
        <taxon>Tracheophyta</taxon>
        <taxon>Spermatophyta</taxon>
        <taxon>Magnoliopsida</taxon>
        <taxon>eudicotyledons</taxon>
        <taxon>Gunneridae</taxon>
        <taxon>Pentapetalae</taxon>
        <taxon>rosids</taxon>
        <taxon>fabids</taxon>
        <taxon>Fabales</taxon>
        <taxon>Fabaceae</taxon>
        <taxon>Papilionoideae</taxon>
        <taxon>50 kb inversion clade</taxon>
        <taxon>genistoids sensu lato</taxon>
        <taxon>core genistoids</taxon>
        <taxon>Genisteae</taxon>
        <taxon>Lupinus</taxon>
    </lineage>
</organism>
<feature type="region of interest" description="Disordered" evidence="1">
    <location>
        <begin position="33"/>
        <end position="106"/>
    </location>
</feature>
<feature type="compositionally biased region" description="Basic and acidic residues" evidence="1">
    <location>
        <begin position="33"/>
        <end position="45"/>
    </location>
</feature>
<feature type="compositionally biased region" description="Low complexity" evidence="1">
    <location>
        <begin position="72"/>
        <end position="101"/>
    </location>
</feature>
<dbReference type="AlphaFoldDB" id="A0AAV1W677"/>
<dbReference type="Proteomes" id="UP001497480">
    <property type="component" value="Unassembled WGS sequence"/>
</dbReference>
<reference evidence="2 3" key="1">
    <citation type="submission" date="2024-03" db="EMBL/GenBank/DDBJ databases">
        <authorList>
            <person name="Martinez-Hernandez J."/>
        </authorList>
    </citation>
    <scope>NUCLEOTIDE SEQUENCE [LARGE SCALE GENOMIC DNA]</scope>
</reference>
<evidence type="ECO:0000313" key="3">
    <source>
        <dbReference type="Proteomes" id="UP001497480"/>
    </source>
</evidence>
<sequence>MSLHIKISNSFSKIVRRPKFVINNHVTLSNARELKNPSKEDKEVAIETESVVKNQPADPSNKNNKPNDENEVVSTSENVEANEASNPSKKVNNNKSKMGNGVKDEKHPLPLFPFPFPWPMQPPVGGLPFPPPYNIPMIPPLPFPPFSFPPLDIPGIVPSPPV</sequence>
<name>A0AAV1W677_LUPLU</name>